<dbReference type="EMBL" id="CP027541">
    <property type="protein sequence ID" value="AWT51176.1"/>
    <property type="molecule type" value="Genomic_DNA"/>
</dbReference>
<evidence type="ECO:0000259" key="4">
    <source>
        <dbReference type="PROSITE" id="PS50949"/>
    </source>
</evidence>
<proteinExistence type="predicted"/>
<dbReference type="Proteomes" id="UP000011200">
    <property type="component" value="Chromosome"/>
</dbReference>
<dbReference type="InterPro" id="IPR011711">
    <property type="entry name" value="GntR_C"/>
</dbReference>
<dbReference type="GO" id="GO:0003700">
    <property type="term" value="F:DNA-binding transcription factor activity"/>
    <property type="evidence" value="ECO:0007669"/>
    <property type="project" value="InterPro"/>
</dbReference>
<evidence type="ECO:0000313" key="6">
    <source>
        <dbReference type="Proteomes" id="UP000011200"/>
    </source>
</evidence>
<evidence type="ECO:0000256" key="2">
    <source>
        <dbReference type="ARBA" id="ARBA00023125"/>
    </source>
</evidence>
<feature type="domain" description="HTH gntR-type" evidence="4">
    <location>
        <begin position="10"/>
        <end position="77"/>
    </location>
</feature>
<dbReference type="PROSITE" id="PS50949">
    <property type="entry name" value="HTH_GNTR"/>
    <property type="match status" value="1"/>
</dbReference>
<evidence type="ECO:0000313" key="5">
    <source>
        <dbReference type="EMBL" id="AWT51176.1"/>
    </source>
</evidence>
<dbReference type="InterPro" id="IPR008920">
    <property type="entry name" value="TF_FadR/GntR_C"/>
</dbReference>
<dbReference type="Gene3D" id="1.20.120.530">
    <property type="entry name" value="GntR ligand-binding domain-like"/>
    <property type="match status" value="1"/>
</dbReference>
<dbReference type="SUPFAM" id="SSF48008">
    <property type="entry name" value="GntR ligand-binding domain-like"/>
    <property type="match status" value="1"/>
</dbReference>
<dbReference type="SMART" id="SM00345">
    <property type="entry name" value="HTH_GNTR"/>
    <property type="match status" value="1"/>
</dbReference>
<keyword evidence="3" id="KW-0804">Transcription</keyword>
<evidence type="ECO:0000256" key="1">
    <source>
        <dbReference type="ARBA" id="ARBA00023015"/>
    </source>
</evidence>
<dbReference type="PANTHER" id="PTHR43537:SF5">
    <property type="entry name" value="UXU OPERON TRANSCRIPTIONAL REGULATOR"/>
    <property type="match status" value="1"/>
</dbReference>
<evidence type="ECO:0000256" key="3">
    <source>
        <dbReference type="ARBA" id="ARBA00023163"/>
    </source>
</evidence>
<reference evidence="5 6" key="1">
    <citation type="journal article" date="2013" name="Genome Announc.">
        <title>Draft genome sequence of MKD8, a conjugal recipient Mycobacterium smegmatis strain.</title>
        <authorList>
            <person name="Gray T.A."/>
            <person name="Palumbo M.J."/>
            <person name="Derbyshire K.M."/>
        </authorList>
    </citation>
    <scope>NUCLEOTIDE SEQUENCE [LARGE SCALE GENOMIC DNA]</scope>
    <source>
        <strain evidence="5 6">MKD8</strain>
    </source>
</reference>
<keyword evidence="2" id="KW-0238">DNA-binding</keyword>
<dbReference type="InterPro" id="IPR036388">
    <property type="entry name" value="WH-like_DNA-bd_sf"/>
</dbReference>
<keyword evidence="1" id="KW-0805">Transcription regulation</keyword>
<dbReference type="InterPro" id="IPR000524">
    <property type="entry name" value="Tscrpt_reg_HTH_GntR"/>
</dbReference>
<dbReference type="Pfam" id="PF00392">
    <property type="entry name" value="GntR"/>
    <property type="match status" value="1"/>
</dbReference>
<organism evidence="5 6">
    <name type="scientific">Mycolicibacterium smegmatis (strain MKD8)</name>
    <name type="common">Mycobacterium smegmatis</name>
    <dbReference type="NCBI Taxonomy" id="1214915"/>
    <lineage>
        <taxon>Bacteria</taxon>
        <taxon>Bacillati</taxon>
        <taxon>Actinomycetota</taxon>
        <taxon>Actinomycetes</taxon>
        <taxon>Mycobacteriales</taxon>
        <taxon>Mycobacteriaceae</taxon>
        <taxon>Mycolicibacterium</taxon>
    </lineage>
</organism>
<dbReference type="SMART" id="SM00895">
    <property type="entry name" value="FCD"/>
    <property type="match status" value="1"/>
</dbReference>
<protein>
    <submittedName>
        <fullName evidence="5">Transcriptional regulator, GntR family protein</fullName>
    </submittedName>
</protein>
<dbReference type="CDD" id="cd07377">
    <property type="entry name" value="WHTH_GntR"/>
    <property type="match status" value="1"/>
</dbReference>
<accession>A0A2U9PHG3</accession>
<reference evidence="6" key="2">
    <citation type="submission" date="2018-03" db="EMBL/GenBank/DDBJ databases">
        <authorList>
            <person name="Derbyshire K."/>
            <person name="Gray T.A."/>
            <person name="Champion M."/>
        </authorList>
    </citation>
    <scope>NUCLEOTIDE SEQUENCE [LARGE SCALE GENOMIC DNA]</scope>
    <source>
        <strain evidence="6">MKD8</strain>
    </source>
</reference>
<dbReference type="SUPFAM" id="SSF46785">
    <property type="entry name" value="Winged helix' DNA-binding domain"/>
    <property type="match status" value="1"/>
</dbReference>
<dbReference type="Pfam" id="PF07729">
    <property type="entry name" value="FCD"/>
    <property type="match status" value="1"/>
</dbReference>
<name>A0A2U9PHG3_MYCSE</name>
<dbReference type="InterPro" id="IPR036390">
    <property type="entry name" value="WH_DNA-bd_sf"/>
</dbReference>
<sequence>MLPDLSVNRSTTVERVSDALRTAVLSGELTPGTPLREVDLAERMKVSRGSVREALVRLSDEGLLRRTSFRGVEVKQLTADEIRDLFVVRKLIELTAVDAAATVGAAALAELRRAVDEFAQAIRTGDAADRNRADMFVHITLVGLLNSPRLSRIHGELMSELQLALVSHYRDSTILPGTELTNRHEEFLRMLLDGDTVGAREQLERRLDLAQRLLLGTADPGEN</sequence>
<dbReference type="GO" id="GO:0003677">
    <property type="term" value="F:DNA binding"/>
    <property type="evidence" value="ECO:0007669"/>
    <property type="project" value="UniProtKB-KW"/>
</dbReference>
<gene>
    <name evidence="5" type="ORF">D806_001820</name>
</gene>
<dbReference type="RefSeq" id="WP_003891512.1">
    <property type="nucleotide sequence ID" value="NZ_CP027541.1"/>
</dbReference>
<dbReference type="PANTHER" id="PTHR43537">
    <property type="entry name" value="TRANSCRIPTIONAL REGULATOR, GNTR FAMILY"/>
    <property type="match status" value="1"/>
</dbReference>
<dbReference type="AlphaFoldDB" id="A0A2U9PHG3"/>
<dbReference type="Gene3D" id="1.10.10.10">
    <property type="entry name" value="Winged helix-like DNA-binding domain superfamily/Winged helix DNA-binding domain"/>
    <property type="match status" value="1"/>
</dbReference>